<gene>
    <name evidence="2" type="ORF">LshimejAT787_0411820</name>
</gene>
<accession>A0A9P3PMP8</accession>
<evidence type="ECO:0000313" key="2">
    <source>
        <dbReference type="EMBL" id="GLB38131.1"/>
    </source>
</evidence>
<dbReference type="Proteomes" id="UP001063166">
    <property type="component" value="Unassembled WGS sequence"/>
</dbReference>
<reference evidence="2" key="1">
    <citation type="submission" date="2022-07" db="EMBL/GenBank/DDBJ databases">
        <title>The genome of Lyophyllum shimeji provides insight into the initial evolution of ectomycorrhizal fungal genome.</title>
        <authorList>
            <person name="Kobayashi Y."/>
            <person name="Shibata T."/>
            <person name="Hirakawa H."/>
            <person name="Shigenobu S."/>
            <person name="Nishiyama T."/>
            <person name="Yamada A."/>
            <person name="Hasebe M."/>
            <person name="Kawaguchi M."/>
        </authorList>
    </citation>
    <scope>NUCLEOTIDE SEQUENCE</scope>
    <source>
        <strain evidence="2">AT787</strain>
    </source>
</reference>
<dbReference type="EMBL" id="BRPK01000004">
    <property type="protein sequence ID" value="GLB38131.1"/>
    <property type="molecule type" value="Genomic_DNA"/>
</dbReference>
<organism evidence="2 3">
    <name type="scientific">Lyophyllum shimeji</name>
    <name type="common">Hon-shimeji</name>
    <name type="synonym">Tricholoma shimeji</name>
    <dbReference type="NCBI Taxonomy" id="47721"/>
    <lineage>
        <taxon>Eukaryota</taxon>
        <taxon>Fungi</taxon>
        <taxon>Dikarya</taxon>
        <taxon>Basidiomycota</taxon>
        <taxon>Agaricomycotina</taxon>
        <taxon>Agaricomycetes</taxon>
        <taxon>Agaricomycetidae</taxon>
        <taxon>Agaricales</taxon>
        <taxon>Tricholomatineae</taxon>
        <taxon>Lyophyllaceae</taxon>
        <taxon>Lyophyllum</taxon>
    </lineage>
</organism>
<dbReference type="AlphaFoldDB" id="A0A9P3PMP8"/>
<evidence type="ECO:0000313" key="3">
    <source>
        <dbReference type="Proteomes" id="UP001063166"/>
    </source>
</evidence>
<name>A0A9P3PMP8_LYOSH</name>
<keyword evidence="3" id="KW-1185">Reference proteome</keyword>
<sequence length="310" mass="34176">MFLGTGWMTCPVTQTTRLSNLLAVTSKSFSHPTNTARRYPPPLVSSRASGPRQPENLSHSWMIGFGTGDRCDSRPQEILESRPTIFGHSRIADSHSDRRCGAQTYSTSYRSNFAPFCNSLSTPERTGPRAASISTMPITCLAIWTVALTAADDAQPRTSLDFGLRVARRHRPPLMRAAARSCLTSAVLAAIAPSPAASSLHQRYSSVVTFLLVHHLEPGTYSSSRPSYVLPRVPQDLDVVFLTDQKRTRLTAVDAQVLLDTTELPFKNQFLRPISSWTRCQVFVASKRCRTTAGLNAIRSITHRDLSSSK</sequence>
<evidence type="ECO:0000256" key="1">
    <source>
        <dbReference type="SAM" id="MobiDB-lite"/>
    </source>
</evidence>
<feature type="region of interest" description="Disordered" evidence="1">
    <location>
        <begin position="31"/>
        <end position="59"/>
    </location>
</feature>
<proteinExistence type="predicted"/>
<comment type="caution">
    <text evidence="2">The sequence shown here is derived from an EMBL/GenBank/DDBJ whole genome shotgun (WGS) entry which is preliminary data.</text>
</comment>
<protein>
    <submittedName>
        <fullName evidence="2">Uncharacterized protein</fullName>
    </submittedName>
</protein>